<reference evidence="2" key="2">
    <citation type="journal article" date="2015" name="Data Brief">
        <title>Shoot transcriptome of the giant reed, Arundo donax.</title>
        <authorList>
            <person name="Barrero R.A."/>
            <person name="Guerrero F.D."/>
            <person name="Moolhuijzen P."/>
            <person name="Goolsby J.A."/>
            <person name="Tidwell J."/>
            <person name="Bellgard S.E."/>
            <person name="Bellgard M.I."/>
        </authorList>
    </citation>
    <scope>NUCLEOTIDE SEQUENCE</scope>
    <source>
        <tissue evidence="2">Shoot tissue taken approximately 20 cm above the soil surface</tissue>
    </source>
</reference>
<accession>A0A0A9DT63</accession>
<protein>
    <submittedName>
        <fullName evidence="2">Uncharacterized protein</fullName>
    </submittedName>
</protein>
<feature type="compositionally biased region" description="Low complexity" evidence="1">
    <location>
        <begin position="59"/>
        <end position="74"/>
    </location>
</feature>
<dbReference type="EMBL" id="GBRH01208012">
    <property type="protein sequence ID" value="JAD89883.1"/>
    <property type="molecule type" value="Transcribed_RNA"/>
</dbReference>
<evidence type="ECO:0000313" key="2">
    <source>
        <dbReference type="EMBL" id="JAD89883.1"/>
    </source>
</evidence>
<proteinExistence type="predicted"/>
<dbReference type="AlphaFoldDB" id="A0A0A9DT63"/>
<feature type="region of interest" description="Disordered" evidence="1">
    <location>
        <begin position="55"/>
        <end position="119"/>
    </location>
</feature>
<sequence>MERTTSLRCTIYTLMKGVPVRYSVHASATRPSMAKRPFQSSALAVMKPSLLPSAVSPWSSGTSDATDSTAAVAANQARPDPLPACERRPSPRDASTASADTKPTMASRPLIRSGAGPLNANASHSRPVLVFSLFWALTTRARRRGASPATGRRAAAKGLALAPAARELKEATTVVAIGTKCKIE</sequence>
<reference evidence="2" key="1">
    <citation type="submission" date="2014-09" db="EMBL/GenBank/DDBJ databases">
        <authorList>
            <person name="Magalhaes I.L.F."/>
            <person name="Oliveira U."/>
            <person name="Santos F.R."/>
            <person name="Vidigal T.H.D.A."/>
            <person name="Brescovit A.D."/>
            <person name="Santos A.J."/>
        </authorList>
    </citation>
    <scope>NUCLEOTIDE SEQUENCE</scope>
    <source>
        <tissue evidence="2">Shoot tissue taken approximately 20 cm above the soil surface</tissue>
    </source>
</reference>
<evidence type="ECO:0000256" key="1">
    <source>
        <dbReference type="SAM" id="MobiDB-lite"/>
    </source>
</evidence>
<name>A0A0A9DT63_ARUDO</name>
<organism evidence="2">
    <name type="scientific">Arundo donax</name>
    <name type="common">Giant reed</name>
    <name type="synonym">Donax arundinaceus</name>
    <dbReference type="NCBI Taxonomy" id="35708"/>
    <lineage>
        <taxon>Eukaryota</taxon>
        <taxon>Viridiplantae</taxon>
        <taxon>Streptophyta</taxon>
        <taxon>Embryophyta</taxon>
        <taxon>Tracheophyta</taxon>
        <taxon>Spermatophyta</taxon>
        <taxon>Magnoliopsida</taxon>
        <taxon>Liliopsida</taxon>
        <taxon>Poales</taxon>
        <taxon>Poaceae</taxon>
        <taxon>PACMAD clade</taxon>
        <taxon>Arundinoideae</taxon>
        <taxon>Arundineae</taxon>
        <taxon>Arundo</taxon>
    </lineage>
</organism>